<dbReference type="OrthoDB" id="4570796at2"/>
<dbReference type="RefSeq" id="WP_067590196.1">
    <property type="nucleotide sequence ID" value="NZ_JABMCZ010000004.1"/>
</dbReference>
<name>A0A164MCK6_9NOCA</name>
<proteinExistence type="predicted"/>
<dbReference type="Proteomes" id="UP000076512">
    <property type="component" value="Unassembled WGS sequence"/>
</dbReference>
<gene>
    <name evidence="1" type="ORF">AWN90_31665</name>
</gene>
<reference evidence="1 2" key="1">
    <citation type="submission" date="2016-04" db="EMBL/GenBank/DDBJ databases">
        <authorList>
            <person name="Evans L.H."/>
            <person name="Alamgir A."/>
            <person name="Owens N."/>
            <person name="Weber N.D."/>
            <person name="Virtaneva K."/>
            <person name="Barbian K."/>
            <person name="Babar A."/>
            <person name="Rosenke K."/>
        </authorList>
    </citation>
    <scope>NUCLEOTIDE SEQUENCE [LARGE SCALE GENOMIC DNA]</scope>
    <source>
        <strain evidence="1 2">IFM 0406</strain>
    </source>
</reference>
<sequence length="272" mass="29532">MSQLVDTTLLRLATTAGIHDLVFPASDTGRTRIRTLLSAMYQLPYAAVHDVTAVDVLDAACARPLFPLVRRTGNWTQTMPGHIRTDVDLVGSDGAAPHWIDITADLSATVVLEIDPGELASLRVGDLGDFATLDEFRAKFHYFDLDAFLRDRHLTTVDDLRRAFRYLLAEVRLTPAPAFDPTDPANTRRLPVRIAVLIRDAIDVTGALRDVRQALAALDPVVDEHTDADFAEVVAPLAPAVVFPAAAVAGSGLTQDQLTAFFASQHVLAVFV</sequence>
<dbReference type="EMBL" id="LWGR01000007">
    <property type="protein sequence ID" value="KZM73237.1"/>
    <property type="molecule type" value="Genomic_DNA"/>
</dbReference>
<keyword evidence="2" id="KW-1185">Reference proteome</keyword>
<accession>A0A164MCK6</accession>
<dbReference type="AlphaFoldDB" id="A0A164MCK6"/>
<organism evidence="1 2">
    <name type="scientific">Nocardia terpenica</name>
    <dbReference type="NCBI Taxonomy" id="455432"/>
    <lineage>
        <taxon>Bacteria</taxon>
        <taxon>Bacillati</taxon>
        <taxon>Actinomycetota</taxon>
        <taxon>Actinomycetes</taxon>
        <taxon>Mycobacteriales</taxon>
        <taxon>Nocardiaceae</taxon>
        <taxon>Nocardia</taxon>
    </lineage>
</organism>
<evidence type="ECO:0000313" key="1">
    <source>
        <dbReference type="EMBL" id="KZM73237.1"/>
    </source>
</evidence>
<comment type="caution">
    <text evidence="1">The sequence shown here is derived from an EMBL/GenBank/DDBJ whole genome shotgun (WGS) entry which is preliminary data.</text>
</comment>
<evidence type="ECO:0000313" key="2">
    <source>
        <dbReference type="Proteomes" id="UP000076512"/>
    </source>
</evidence>
<protein>
    <submittedName>
        <fullName evidence="1">Uncharacterized protein</fullName>
    </submittedName>
</protein>
<dbReference type="STRING" id="455432.AWN90_31665"/>